<dbReference type="GO" id="GO:0000166">
    <property type="term" value="F:nucleotide binding"/>
    <property type="evidence" value="ECO:0007669"/>
    <property type="project" value="UniProtKB-KW"/>
</dbReference>
<keyword evidence="2" id="KW-0274">FAD</keyword>
<keyword evidence="4" id="KW-1185">Reference proteome</keyword>
<dbReference type="Gene3D" id="3.50.50.60">
    <property type="entry name" value="FAD/NAD(P)-binding domain"/>
    <property type="match status" value="1"/>
</dbReference>
<feature type="binding site" evidence="2">
    <location>
        <position position="347"/>
    </location>
    <ligand>
        <name>FAD</name>
        <dbReference type="ChEBI" id="CHEBI:57692"/>
    </ligand>
</feature>
<dbReference type="PROSITE" id="PS51257">
    <property type="entry name" value="PROKAR_LIPOPROTEIN"/>
    <property type="match status" value="1"/>
</dbReference>
<evidence type="ECO:0000313" key="3">
    <source>
        <dbReference type="EMBL" id="GGZ98029.1"/>
    </source>
</evidence>
<dbReference type="RefSeq" id="WP_189398904.1">
    <property type="nucleotide sequence ID" value="NZ_BMXA01000001.1"/>
</dbReference>
<feature type="binding site" evidence="2">
    <location>
        <position position="356"/>
    </location>
    <ligand>
        <name>L-tryptophan</name>
        <dbReference type="ChEBI" id="CHEBI:57912"/>
    </ligand>
</feature>
<dbReference type="AlphaFoldDB" id="A0A918VHG0"/>
<organism evidence="3 4">
    <name type="scientific">Arenicella chitinivorans</name>
    <dbReference type="NCBI Taxonomy" id="1329800"/>
    <lineage>
        <taxon>Bacteria</taxon>
        <taxon>Pseudomonadati</taxon>
        <taxon>Pseudomonadota</taxon>
        <taxon>Gammaproteobacteria</taxon>
        <taxon>Arenicellales</taxon>
        <taxon>Arenicellaceae</taxon>
        <taxon>Arenicella</taxon>
    </lineage>
</organism>
<dbReference type="PIRSF" id="PIRSF011396">
    <property type="entry name" value="Trp_halogenase"/>
    <property type="match status" value="1"/>
</dbReference>
<dbReference type="SUPFAM" id="SSF51905">
    <property type="entry name" value="FAD/NAD(P)-binding domain"/>
    <property type="match status" value="1"/>
</dbReference>
<evidence type="ECO:0000313" key="4">
    <source>
        <dbReference type="Proteomes" id="UP000614811"/>
    </source>
</evidence>
<dbReference type="Proteomes" id="UP000614811">
    <property type="component" value="Unassembled WGS sequence"/>
</dbReference>
<dbReference type="EMBL" id="BMXA01000001">
    <property type="protein sequence ID" value="GGZ98029.1"/>
    <property type="molecule type" value="Genomic_DNA"/>
</dbReference>
<sequence>MKLGELRVEQVVIVGGGTAGWLTACTLAKNLVSTRPGAIRVCVIESPDIPTIGVGEGTWPTMRRTLENIGLDETEFIRECNATFKQGSQFIDWKQNADDAQPHTYYNLFSSIYNPADFNLAPYWVLGHAGRDVSYANAVSAQGVACDRGLAPKKITTRGYDAVQSYAYHLDAGKFAALLKRHAVDKLGVHFVPANVTQVNCDHDGFITDVDTEEQGKVSGQLFVDCTGFRSLLLGDTMRIPFNDVNDVLLTDTAMAAQIPYLSKDADIACVTKATAQAAGWIWDIGLQNRRGVGHVFSSAHISDDQAEQQLRAYCGDLSGELSVRKIKMRVGYREKFWHKNCVAIGLSAAFVEPLEASAIFLVEAAGNMLSDLFPRSRGAMAHTEKKFNKSFRFRWDKTIDFIKLHYYLSSRQEPFWRDNKQSETVPNSLLDKLDAWSRHPVSKYDFSDTNEPFPHESYQYILHGMGFEQSLQSSASTFAQVEQAKMSFANVAKATEHVCRDLPSHRSLIDKVCQYGFPKI</sequence>
<dbReference type="Pfam" id="PF04820">
    <property type="entry name" value="Trp_halogenase"/>
    <property type="match status" value="1"/>
</dbReference>
<dbReference type="PANTHER" id="PTHR43747:SF4">
    <property type="entry name" value="FLAVIN-DEPENDENT TRYPTOPHAN HALOGENASE"/>
    <property type="match status" value="1"/>
</dbReference>
<gene>
    <name evidence="3" type="ORF">GCM10008090_02960</name>
</gene>
<name>A0A918VHG0_9GAMM</name>
<dbReference type="PANTHER" id="PTHR43747">
    <property type="entry name" value="FAD-BINDING PROTEIN"/>
    <property type="match status" value="1"/>
</dbReference>
<accession>A0A918VHG0</accession>
<dbReference type="InterPro" id="IPR006905">
    <property type="entry name" value="Flavin_halogenase"/>
</dbReference>
<comment type="caution">
    <text evidence="3">The sequence shown here is derived from an EMBL/GenBank/DDBJ whole genome shotgun (WGS) entry which is preliminary data.</text>
</comment>
<keyword evidence="2" id="KW-0547">Nucleotide-binding</keyword>
<keyword evidence="2" id="KW-0285">Flavoprotein</keyword>
<dbReference type="InterPro" id="IPR036188">
    <property type="entry name" value="FAD/NAD-bd_sf"/>
</dbReference>
<feature type="active site" evidence="1">
    <location>
        <position position="85"/>
    </location>
</feature>
<evidence type="ECO:0000256" key="2">
    <source>
        <dbReference type="PIRSR" id="PIRSR011396-2"/>
    </source>
</evidence>
<feature type="binding site" evidence="2">
    <location>
        <position position="360"/>
    </location>
    <ligand>
        <name>FAD</name>
        <dbReference type="ChEBI" id="CHEBI:57692"/>
    </ligand>
</feature>
<feature type="binding site" evidence="2">
    <location>
        <begin position="16"/>
        <end position="19"/>
    </location>
    <ligand>
        <name>FAD</name>
        <dbReference type="ChEBI" id="CHEBI:57692"/>
    </ligand>
</feature>
<reference evidence="3" key="2">
    <citation type="submission" date="2020-09" db="EMBL/GenBank/DDBJ databases">
        <authorList>
            <person name="Sun Q."/>
            <person name="Kim S."/>
        </authorList>
    </citation>
    <scope>NUCLEOTIDE SEQUENCE</scope>
    <source>
        <strain evidence="3">KCTC 12711</strain>
    </source>
</reference>
<protein>
    <submittedName>
        <fullName evidence="3">Tryptophan halogenase</fullName>
    </submittedName>
</protein>
<evidence type="ECO:0000256" key="1">
    <source>
        <dbReference type="PIRSR" id="PIRSR011396-1"/>
    </source>
</evidence>
<proteinExistence type="predicted"/>
<dbReference type="InterPro" id="IPR050816">
    <property type="entry name" value="Flavin-dep_Halogenase_NPB"/>
</dbReference>
<feature type="binding site" evidence="2">
    <location>
        <position position="196"/>
    </location>
    <ligand>
        <name>FAD</name>
        <dbReference type="ChEBI" id="CHEBI:57692"/>
    </ligand>
</feature>
<dbReference type="GO" id="GO:0004497">
    <property type="term" value="F:monooxygenase activity"/>
    <property type="evidence" value="ECO:0007669"/>
    <property type="project" value="InterPro"/>
</dbReference>
<feature type="binding site" evidence="2">
    <location>
        <position position="85"/>
    </location>
    <ligand>
        <name>7-chloro-L-tryptophan</name>
        <dbReference type="ChEBI" id="CHEBI:58713"/>
    </ligand>
</feature>
<dbReference type="InterPro" id="IPR033856">
    <property type="entry name" value="Trp_halogen"/>
</dbReference>
<reference evidence="3" key="1">
    <citation type="journal article" date="2014" name="Int. J. Syst. Evol. Microbiol.">
        <title>Complete genome sequence of Corynebacterium casei LMG S-19264T (=DSM 44701T), isolated from a smear-ripened cheese.</title>
        <authorList>
            <consortium name="US DOE Joint Genome Institute (JGI-PGF)"/>
            <person name="Walter F."/>
            <person name="Albersmeier A."/>
            <person name="Kalinowski J."/>
            <person name="Ruckert C."/>
        </authorList>
    </citation>
    <scope>NUCLEOTIDE SEQUENCE</scope>
    <source>
        <strain evidence="3">KCTC 12711</strain>
    </source>
</reference>